<evidence type="ECO:0000256" key="7">
    <source>
        <dbReference type="ARBA" id="ARBA00023145"/>
    </source>
</evidence>
<keyword evidence="3 11" id="KW-0645">Protease</keyword>
<keyword evidence="8" id="KW-1015">Disulfide bond</keyword>
<dbReference type="Gene3D" id="2.40.10.10">
    <property type="entry name" value="Trypsin-like serine proteases"/>
    <property type="match status" value="1"/>
</dbReference>
<keyword evidence="5 11" id="KW-0378">Hydrolase</keyword>
<dbReference type="EMBL" id="KN123534">
    <property type="protein sequence ID" value="KFO24629.1"/>
    <property type="molecule type" value="Genomic_DNA"/>
</dbReference>
<name>A0A091CXU9_FUKDA</name>
<dbReference type="PANTHER" id="PTHR24250">
    <property type="entry name" value="CHYMOTRYPSIN-RELATED"/>
    <property type="match status" value="1"/>
</dbReference>
<keyword evidence="6 11" id="KW-0720">Serine protease</keyword>
<keyword evidence="7" id="KW-0865">Zymogen</keyword>
<dbReference type="MEROPS" id="S01.152"/>
<keyword evidence="2" id="KW-0964">Secreted</keyword>
<evidence type="ECO:0000313" key="13">
    <source>
        <dbReference type="EMBL" id="KFO24629.1"/>
    </source>
</evidence>
<dbReference type="Proteomes" id="UP000028990">
    <property type="component" value="Unassembled WGS sequence"/>
</dbReference>
<gene>
    <name evidence="13" type="ORF">H920_13934</name>
</gene>
<keyword evidence="14" id="KW-1185">Reference proteome</keyword>
<evidence type="ECO:0000256" key="3">
    <source>
        <dbReference type="ARBA" id="ARBA00022670"/>
    </source>
</evidence>
<dbReference type="GO" id="GO:0007586">
    <property type="term" value="P:digestion"/>
    <property type="evidence" value="ECO:0007669"/>
    <property type="project" value="UniProtKB-KW"/>
</dbReference>
<feature type="domain" description="Peptidase S1" evidence="12">
    <location>
        <begin position="223"/>
        <end position="450"/>
    </location>
</feature>
<dbReference type="PRINTS" id="PR00722">
    <property type="entry name" value="CHYMOTRYPSIN"/>
</dbReference>
<dbReference type="PROSITE" id="PS00134">
    <property type="entry name" value="TRYPSIN_HIS"/>
    <property type="match status" value="1"/>
</dbReference>
<dbReference type="eggNOG" id="KOG3627">
    <property type="taxonomic scope" value="Eukaryota"/>
</dbReference>
<dbReference type="AlphaFoldDB" id="A0A091CXU9"/>
<sequence length="452" mass="48060">MCLLPSHLSCWSPLIAGSKALATCSPYSVVVVVTATVVVVQNWINVLKWVWAWEENVVQRRPLRVPAVETSAQRGTVTVHGRSGNKRSSFLSVTARCLPRAVPGRAQPQRSPWLISHVVQTGPGGDSRVPLHLCKTTGVSKLQDAVSSIEVGRSQEDFSEKGSCGMGILIWAGCPMVETSSSGTLVGQAQIGSRTHTFLTHSYLQPGCGVPTIEPVLSGLARIVNGEDAIPGSWPWQVSLQDKTGFHFCGGSLISPDWVVTAAHCGVSTSDVVVAGEYDQGSDKEDVQVLKIAKVFKNPKFSMLTVRNDVTLLKLSKPAQFSKTVSAVCLPSASDNFSDGTLCVTTGWGKTKYNANKTPDKLQQAVLPLVSTADCKKYWGTKITDVMICAGASGVSSCMGDSGGPLVCQKDGAWNLVGIVSWGSNTCSTSTPAVYARVTALLPWVQEILAAN</sequence>
<accession>A0A091CXU9</accession>
<dbReference type="EC" id="3.4.21.1" evidence="9"/>
<dbReference type="PANTHER" id="PTHR24250:SF65">
    <property type="entry name" value="CHYMOTRYPSINOGEN B"/>
    <property type="match status" value="1"/>
</dbReference>
<dbReference type="InterPro" id="IPR009003">
    <property type="entry name" value="Peptidase_S1_PA"/>
</dbReference>
<dbReference type="FunFam" id="2.40.10.10:FF:000176">
    <property type="entry name" value="Chymotrypsinogen A"/>
    <property type="match status" value="1"/>
</dbReference>
<protein>
    <recommendedName>
        <fullName evidence="10">Chymotrypsinogen B</fullName>
        <ecNumber evidence="9">3.4.21.1</ecNumber>
    </recommendedName>
</protein>
<dbReference type="SUPFAM" id="SSF50494">
    <property type="entry name" value="Trypsin-like serine proteases"/>
    <property type="match status" value="1"/>
</dbReference>
<dbReference type="PROSITE" id="PS00135">
    <property type="entry name" value="TRYPSIN_SER"/>
    <property type="match status" value="1"/>
</dbReference>
<evidence type="ECO:0000256" key="2">
    <source>
        <dbReference type="ARBA" id="ARBA00022525"/>
    </source>
</evidence>
<dbReference type="InterPro" id="IPR033116">
    <property type="entry name" value="TRYPSIN_SER"/>
</dbReference>
<dbReference type="GO" id="GO:0006508">
    <property type="term" value="P:proteolysis"/>
    <property type="evidence" value="ECO:0007669"/>
    <property type="project" value="UniProtKB-KW"/>
</dbReference>
<evidence type="ECO:0000256" key="5">
    <source>
        <dbReference type="ARBA" id="ARBA00022801"/>
    </source>
</evidence>
<dbReference type="InterPro" id="IPR018114">
    <property type="entry name" value="TRYPSIN_HIS"/>
</dbReference>
<evidence type="ECO:0000256" key="4">
    <source>
        <dbReference type="ARBA" id="ARBA00022757"/>
    </source>
</evidence>
<reference evidence="13 14" key="1">
    <citation type="submission" date="2013-11" db="EMBL/GenBank/DDBJ databases">
        <title>The Damaraland mole rat (Fukomys damarensis) genome and evolution of African mole rats.</title>
        <authorList>
            <person name="Gladyshev V.N."/>
            <person name="Fang X."/>
        </authorList>
    </citation>
    <scope>NUCLEOTIDE SEQUENCE [LARGE SCALE GENOMIC DNA]</scope>
    <source>
        <tissue evidence="13">Liver</tissue>
    </source>
</reference>
<dbReference type="InterPro" id="IPR043504">
    <property type="entry name" value="Peptidase_S1_PA_chymotrypsin"/>
</dbReference>
<evidence type="ECO:0000256" key="9">
    <source>
        <dbReference type="ARBA" id="ARBA00044036"/>
    </source>
</evidence>
<proteinExistence type="predicted"/>
<dbReference type="CDD" id="cd00190">
    <property type="entry name" value="Tryp_SPc"/>
    <property type="match status" value="1"/>
</dbReference>
<dbReference type="STRING" id="885580.ENSFDAP00000010294"/>
<evidence type="ECO:0000256" key="1">
    <source>
        <dbReference type="ARBA" id="ARBA00004239"/>
    </source>
</evidence>
<organism evidence="13 14">
    <name type="scientific">Fukomys damarensis</name>
    <name type="common">Damaraland mole rat</name>
    <name type="synonym">Cryptomys damarensis</name>
    <dbReference type="NCBI Taxonomy" id="885580"/>
    <lineage>
        <taxon>Eukaryota</taxon>
        <taxon>Metazoa</taxon>
        <taxon>Chordata</taxon>
        <taxon>Craniata</taxon>
        <taxon>Vertebrata</taxon>
        <taxon>Euteleostomi</taxon>
        <taxon>Mammalia</taxon>
        <taxon>Eutheria</taxon>
        <taxon>Euarchontoglires</taxon>
        <taxon>Glires</taxon>
        <taxon>Rodentia</taxon>
        <taxon>Hystricomorpha</taxon>
        <taxon>Bathyergidae</taxon>
        <taxon>Fukomys</taxon>
    </lineage>
</organism>
<comment type="subcellular location">
    <subcellularLocation>
        <location evidence="1">Secreted</location>
        <location evidence="1">Extracellular space</location>
    </subcellularLocation>
</comment>
<evidence type="ECO:0000259" key="12">
    <source>
        <dbReference type="PROSITE" id="PS50240"/>
    </source>
</evidence>
<dbReference type="PROSITE" id="PS50240">
    <property type="entry name" value="TRYPSIN_DOM"/>
    <property type="match status" value="1"/>
</dbReference>
<evidence type="ECO:0000256" key="8">
    <source>
        <dbReference type="ARBA" id="ARBA00023157"/>
    </source>
</evidence>
<dbReference type="FunFam" id="2.40.10.10:FF:000118">
    <property type="entry name" value="Chymotrypsinogen A"/>
    <property type="match status" value="1"/>
</dbReference>
<evidence type="ECO:0000256" key="10">
    <source>
        <dbReference type="ARBA" id="ARBA00071368"/>
    </source>
</evidence>
<dbReference type="InterPro" id="IPR001314">
    <property type="entry name" value="Peptidase_S1A"/>
</dbReference>
<keyword evidence="4" id="KW-0222">Digestion</keyword>
<dbReference type="SMART" id="SM00020">
    <property type="entry name" value="Tryp_SPc"/>
    <property type="match status" value="1"/>
</dbReference>
<dbReference type="GO" id="GO:0005576">
    <property type="term" value="C:extracellular region"/>
    <property type="evidence" value="ECO:0007669"/>
    <property type="project" value="UniProtKB-SubCell"/>
</dbReference>
<evidence type="ECO:0000313" key="14">
    <source>
        <dbReference type="Proteomes" id="UP000028990"/>
    </source>
</evidence>
<dbReference type="GO" id="GO:0004252">
    <property type="term" value="F:serine-type endopeptidase activity"/>
    <property type="evidence" value="ECO:0007669"/>
    <property type="project" value="UniProtKB-EC"/>
</dbReference>
<evidence type="ECO:0000256" key="6">
    <source>
        <dbReference type="ARBA" id="ARBA00022825"/>
    </source>
</evidence>
<dbReference type="InterPro" id="IPR001254">
    <property type="entry name" value="Trypsin_dom"/>
</dbReference>
<dbReference type="Pfam" id="PF00089">
    <property type="entry name" value="Trypsin"/>
    <property type="match status" value="1"/>
</dbReference>
<evidence type="ECO:0000256" key="11">
    <source>
        <dbReference type="RuleBase" id="RU363034"/>
    </source>
</evidence>